<organism evidence="1 2">
    <name type="scientific">[Clostridium] hylemonae DSM 15053</name>
    <dbReference type="NCBI Taxonomy" id="553973"/>
    <lineage>
        <taxon>Bacteria</taxon>
        <taxon>Bacillati</taxon>
        <taxon>Bacillota</taxon>
        <taxon>Clostridia</taxon>
        <taxon>Lachnospirales</taxon>
        <taxon>Lachnospiraceae</taxon>
    </lineage>
</organism>
<dbReference type="Proteomes" id="UP000004893">
    <property type="component" value="Unassembled WGS sequence"/>
</dbReference>
<dbReference type="HOGENOM" id="CLU_3006084_0_0_9"/>
<reference evidence="1" key="1">
    <citation type="submission" date="2009-02" db="EMBL/GenBank/DDBJ databases">
        <authorList>
            <person name="Fulton L."/>
            <person name="Clifton S."/>
            <person name="Fulton B."/>
            <person name="Xu J."/>
            <person name="Minx P."/>
            <person name="Pepin K.H."/>
            <person name="Johnson M."/>
            <person name="Bhonagiri V."/>
            <person name="Nash W.E."/>
            <person name="Mardis E.R."/>
            <person name="Wilson R.K."/>
        </authorList>
    </citation>
    <scope>NUCLEOTIDE SEQUENCE [LARGE SCALE GENOMIC DNA]</scope>
    <source>
        <strain evidence="1">DSM 15053</strain>
    </source>
</reference>
<evidence type="ECO:0000313" key="1">
    <source>
        <dbReference type="EMBL" id="EEG74904.1"/>
    </source>
</evidence>
<protein>
    <submittedName>
        <fullName evidence="1">Uncharacterized protein</fullName>
    </submittedName>
</protein>
<sequence>MYIKEGIKNDRCFWSVFRLWAGAGSHSSGSKAVKLYLRPFARYTINFILFRINMVE</sequence>
<dbReference type="STRING" id="553973.CLOHYLEM_04865"/>
<dbReference type="EMBL" id="ABYI02000018">
    <property type="protein sequence ID" value="EEG74904.1"/>
    <property type="molecule type" value="Genomic_DNA"/>
</dbReference>
<name>C0BYH6_9FIRM</name>
<evidence type="ECO:0000313" key="2">
    <source>
        <dbReference type="Proteomes" id="UP000004893"/>
    </source>
</evidence>
<dbReference type="AlphaFoldDB" id="C0BYH6"/>
<accession>C0BYH6</accession>
<keyword evidence="2" id="KW-1185">Reference proteome</keyword>
<reference evidence="1" key="2">
    <citation type="submission" date="2013-06" db="EMBL/GenBank/DDBJ databases">
        <title>Draft genome sequence of Clostridium hylemonae (DSM 15053).</title>
        <authorList>
            <person name="Sudarsanam P."/>
            <person name="Ley R."/>
            <person name="Guruge J."/>
            <person name="Turnbaugh P.J."/>
            <person name="Mahowald M."/>
            <person name="Liep D."/>
            <person name="Gordon J."/>
        </authorList>
    </citation>
    <scope>NUCLEOTIDE SEQUENCE</scope>
    <source>
        <strain evidence="1">DSM 15053</strain>
    </source>
</reference>
<comment type="caution">
    <text evidence="1">The sequence shown here is derived from an EMBL/GenBank/DDBJ whole genome shotgun (WGS) entry which is preliminary data.</text>
</comment>
<proteinExistence type="predicted"/>
<gene>
    <name evidence="1" type="ORF">CLOHYLEM_04865</name>
</gene>